<reference evidence="8 9" key="1">
    <citation type="journal article" date="2017" name="Mycologia">
        <title>Bifiguratus adelaidae, gen. et sp. nov., a new member of Mucoromycotina in endophytic and soil-dwelling habitats.</title>
        <authorList>
            <person name="Torres-Cruz T.J."/>
            <person name="Billingsley Tobias T.L."/>
            <person name="Almatruk M."/>
            <person name="Hesse C."/>
            <person name="Kuske C.R."/>
            <person name="Desiro A."/>
            <person name="Benucci G.M."/>
            <person name="Bonito G."/>
            <person name="Stajich J.E."/>
            <person name="Dunlap C."/>
            <person name="Arnold A.E."/>
            <person name="Porras-Alfaro A."/>
        </authorList>
    </citation>
    <scope>NUCLEOTIDE SEQUENCE [LARGE SCALE GENOMIC DNA]</scope>
    <source>
        <strain evidence="8 9">AZ0501</strain>
    </source>
</reference>
<dbReference type="EMBL" id="MVBO01000007">
    <property type="protein sequence ID" value="OZJ06010.1"/>
    <property type="molecule type" value="Genomic_DNA"/>
</dbReference>
<proteinExistence type="predicted"/>
<dbReference type="CDD" id="cd15737">
    <property type="entry name" value="FYVE2_Vac1p_like"/>
    <property type="match status" value="1"/>
</dbReference>
<dbReference type="InterPro" id="IPR017455">
    <property type="entry name" value="Znf_FYVE-rel"/>
</dbReference>
<keyword evidence="2 4" id="KW-0863">Zinc-finger</keyword>
<evidence type="ECO:0000313" key="9">
    <source>
        <dbReference type="Proteomes" id="UP000242875"/>
    </source>
</evidence>
<dbReference type="OrthoDB" id="166134at2759"/>
<dbReference type="SUPFAM" id="SSF57903">
    <property type="entry name" value="FYVE/PHD zinc finger"/>
    <property type="match status" value="2"/>
</dbReference>
<name>A0A261Y5U5_9FUNG</name>
<keyword evidence="3" id="KW-0862">Zinc</keyword>
<dbReference type="PANTHER" id="PTHR23164:SF30">
    <property type="entry name" value="EARLY ENDOSOME ANTIGEN 1"/>
    <property type="match status" value="1"/>
</dbReference>
<dbReference type="PANTHER" id="PTHR23164">
    <property type="entry name" value="EARLY ENDOSOME ANTIGEN 1"/>
    <property type="match status" value="1"/>
</dbReference>
<evidence type="ECO:0000259" key="7">
    <source>
        <dbReference type="PROSITE" id="PS50178"/>
    </source>
</evidence>
<feature type="region of interest" description="Disordered" evidence="6">
    <location>
        <begin position="369"/>
        <end position="410"/>
    </location>
</feature>
<dbReference type="AlphaFoldDB" id="A0A261Y5U5"/>
<dbReference type="SMART" id="SM00064">
    <property type="entry name" value="FYVE"/>
    <property type="match status" value="2"/>
</dbReference>
<dbReference type="GO" id="GO:0008270">
    <property type="term" value="F:zinc ion binding"/>
    <property type="evidence" value="ECO:0007669"/>
    <property type="project" value="UniProtKB-KW"/>
</dbReference>
<evidence type="ECO:0000256" key="5">
    <source>
        <dbReference type="SAM" id="Coils"/>
    </source>
</evidence>
<dbReference type="SUPFAM" id="SSF140125">
    <property type="entry name" value="Rabenosyn-5 Rab-binding domain-like"/>
    <property type="match status" value="1"/>
</dbReference>
<protein>
    <recommendedName>
        <fullName evidence="7">FYVE-type domain-containing protein</fullName>
    </recommendedName>
</protein>
<dbReference type="Pfam" id="PF11464">
    <property type="entry name" value="Rbsn"/>
    <property type="match status" value="1"/>
</dbReference>
<keyword evidence="9" id="KW-1185">Reference proteome</keyword>
<dbReference type="Gene3D" id="3.30.40.10">
    <property type="entry name" value="Zinc/RING finger domain, C3HC4 (zinc finger)"/>
    <property type="match status" value="2"/>
</dbReference>
<dbReference type="InterPro" id="IPR013083">
    <property type="entry name" value="Znf_RING/FYVE/PHD"/>
</dbReference>
<evidence type="ECO:0000313" key="8">
    <source>
        <dbReference type="EMBL" id="OZJ06010.1"/>
    </source>
</evidence>
<keyword evidence="5" id="KW-0175">Coiled coil</keyword>
<feature type="coiled-coil region" evidence="5">
    <location>
        <begin position="668"/>
        <end position="695"/>
    </location>
</feature>
<evidence type="ECO:0000256" key="1">
    <source>
        <dbReference type="ARBA" id="ARBA00022723"/>
    </source>
</evidence>
<dbReference type="InterPro" id="IPR011011">
    <property type="entry name" value="Znf_FYVE_PHD"/>
</dbReference>
<evidence type="ECO:0000256" key="3">
    <source>
        <dbReference type="ARBA" id="ARBA00022833"/>
    </source>
</evidence>
<dbReference type="InterPro" id="IPR036531">
    <property type="entry name" value="Rbsn_Rab-bd_sf"/>
</dbReference>
<evidence type="ECO:0000256" key="2">
    <source>
        <dbReference type="ARBA" id="ARBA00022771"/>
    </source>
</evidence>
<sequence length="698" mass="78576">MTVNDRFITELYPSPCSSTSSSPFNSPLVHASPTVSPNLRPSYLLDLDDDDEWNPTILLLSRDAKKMRRISSASAVTLATIREEEDIAISSNFQLYIVSPFASIQYIVMALSGLSASSTVPSRAVHSSPSPSPYEQFIPEGPVACPICDLSCVSLQQLNRHIDDAHTLYAEGSGEDDDDDDDILNPVKTWFKAAQKKVMLPLKDKNTNFARFSSGLLDPHLMSNFSNNLQLSSQQAPVQVLPEADQVTKAHWQPDRPNATCHHPGCRKALGRSGVGKRHCYKCGQLYCDQHVQFTMRLDRQAEHDPYEGIWCPVCQSCFTSQEGYNDHEGTTRDRTTLFLKGRTKTMDRVHLEENRLEKRMERLARIHALQDVDSPTSSPVPSGRLSPAMQAKRTHPNPPSHDAPRSLMHRASSSSVSLLGLRKNFRDAERTVVGWEEDANVIVCPIDGAKFSFSNRKHHCRLCGRVVCGQPTCSSEVPLYLDMSIEGMDAEPVGYTRICTDCQRSVFRRKMAHDDMVRPPPVVGLYHRLVRRKEDVEKELPVFQQALAMLEKGDVQNQTHDDFKRAAQTRKDLLSSFAQLDSLSKTIGNLKKPNSPSYQHLHQNIHIATTQWLQEHMSALRMVPHILKPAKPSPDVASPEKIQAQQQLDILNEQYTQVQEFITDATKKRKFDDVKNLRRNLAELESEIERVKALVAS</sequence>
<dbReference type="InterPro" id="IPR021565">
    <property type="entry name" value="Rbsn_Rab-bd"/>
</dbReference>
<gene>
    <name evidence="8" type="ORF">BZG36_01093</name>
</gene>
<dbReference type="Pfam" id="PF01363">
    <property type="entry name" value="FYVE"/>
    <property type="match status" value="1"/>
</dbReference>
<evidence type="ECO:0000256" key="4">
    <source>
        <dbReference type="PROSITE-ProRule" id="PRU00091"/>
    </source>
</evidence>
<feature type="compositionally biased region" description="Low complexity" evidence="6">
    <location>
        <begin position="372"/>
        <end position="383"/>
    </location>
</feature>
<dbReference type="PROSITE" id="PS50178">
    <property type="entry name" value="ZF_FYVE"/>
    <property type="match status" value="1"/>
</dbReference>
<dbReference type="Proteomes" id="UP000242875">
    <property type="component" value="Unassembled WGS sequence"/>
</dbReference>
<evidence type="ECO:0000256" key="6">
    <source>
        <dbReference type="SAM" id="MobiDB-lite"/>
    </source>
</evidence>
<organism evidence="8 9">
    <name type="scientific">Bifiguratus adelaidae</name>
    <dbReference type="NCBI Taxonomy" id="1938954"/>
    <lineage>
        <taxon>Eukaryota</taxon>
        <taxon>Fungi</taxon>
        <taxon>Fungi incertae sedis</taxon>
        <taxon>Mucoromycota</taxon>
        <taxon>Mucoromycotina</taxon>
        <taxon>Endogonomycetes</taxon>
        <taxon>Endogonales</taxon>
        <taxon>Endogonales incertae sedis</taxon>
        <taxon>Bifiguratus</taxon>
    </lineage>
</organism>
<accession>A0A261Y5U5</accession>
<keyword evidence="1" id="KW-0479">Metal-binding</keyword>
<dbReference type="InterPro" id="IPR000306">
    <property type="entry name" value="Znf_FYVE"/>
</dbReference>
<comment type="caution">
    <text evidence="8">The sequence shown here is derived from an EMBL/GenBank/DDBJ whole genome shotgun (WGS) entry which is preliminary data.</text>
</comment>
<dbReference type="Gene3D" id="4.10.860.20">
    <property type="entry name" value="Rabenosyn, Rab binding domain"/>
    <property type="match status" value="1"/>
</dbReference>
<feature type="domain" description="FYVE-type" evidence="7">
    <location>
        <begin position="439"/>
        <end position="508"/>
    </location>
</feature>